<dbReference type="RefSeq" id="WP_197004020.1">
    <property type="nucleotide sequence ID" value="NZ_BONS01000022.1"/>
</dbReference>
<dbReference type="GO" id="GO:0008270">
    <property type="term" value="F:zinc ion binding"/>
    <property type="evidence" value="ECO:0007669"/>
    <property type="project" value="InterPro"/>
</dbReference>
<sequence>MKAIVQDSYGTADVLELRDIDRPAVGPDDVLVRIRAASVDPGVWHLMTGLPYLVRTGYGLRGPKVSVRGTDFAGTVESVGTKVTDYRPGDAVYGNCDATFAEYAAAPQSRIAPMPANLTFEQAAAVPVSAVTALQALRDTGGVQPGQRVLVIGAAGGVGSFAVQLAKAFGAHVTGVCGPTKTDLVRSLGADHVLDYTREDLSDGYDLIVDTAGNRPLSVLRRALTARGTLVLVGGEGGGRWFGAAVGRTLRALLLSPFVGHSLKGLFARPGHGDLEVVRELVEAGQVTPVVDRTFPLAEVPAAVRYLEGGHARGKVVITV</sequence>
<gene>
    <name evidence="3" type="ORF">IW245_003313</name>
</gene>
<dbReference type="PANTHER" id="PTHR11695:SF294">
    <property type="entry name" value="RETICULON-4-INTERACTING PROTEIN 1, MITOCHONDRIAL"/>
    <property type="match status" value="1"/>
</dbReference>
<dbReference type="SMART" id="SM00829">
    <property type="entry name" value="PKS_ER"/>
    <property type="match status" value="1"/>
</dbReference>
<accession>A0A8J7KJR1</accession>
<dbReference type="EMBL" id="JADOUF010000001">
    <property type="protein sequence ID" value="MBG6137119.1"/>
    <property type="molecule type" value="Genomic_DNA"/>
</dbReference>
<dbReference type="InterPro" id="IPR036291">
    <property type="entry name" value="NAD(P)-bd_dom_sf"/>
</dbReference>
<organism evidence="3 4">
    <name type="scientific">Longispora fulva</name>
    <dbReference type="NCBI Taxonomy" id="619741"/>
    <lineage>
        <taxon>Bacteria</taxon>
        <taxon>Bacillati</taxon>
        <taxon>Actinomycetota</taxon>
        <taxon>Actinomycetes</taxon>
        <taxon>Micromonosporales</taxon>
        <taxon>Micromonosporaceae</taxon>
        <taxon>Longispora</taxon>
    </lineage>
</organism>
<evidence type="ECO:0000313" key="3">
    <source>
        <dbReference type="EMBL" id="MBG6137119.1"/>
    </source>
</evidence>
<dbReference type="Pfam" id="PF08240">
    <property type="entry name" value="ADH_N"/>
    <property type="match status" value="1"/>
</dbReference>
<dbReference type="SUPFAM" id="SSF51735">
    <property type="entry name" value="NAD(P)-binding Rossmann-fold domains"/>
    <property type="match status" value="1"/>
</dbReference>
<dbReference type="CDD" id="cd08267">
    <property type="entry name" value="MDR1"/>
    <property type="match status" value="1"/>
</dbReference>
<comment type="caution">
    <text evidence="3">The sequence shown here is derived from an EMBL/GenBank/DDBJ whole genome shotgun (WGS) entry which is preliminary data.</text>
</comment>
<dbReference type="Pfam" id="PF13602">
    <property type="entry name" value="ADH_zinc_N_2"/>
    <property type="match status" value="1"/>
</dbReference>
<keyword evidence="4" id="KW-1185">Reference proteome</keyword>
<proteinExistence type="predicted"/>
<evidence type="ECO:0000313" key="4">
    <source>
        <dbReference type="Proteomes" id="UP000622552"/>
    </source>
</evidence>
<reference evidence="3" key="1">
    <citation type="submission" date="2020-11" db="EMBL/GenBank/DDBJ databases">
        <title>Sequencing the genomes of 1000 actinobacteria strains.</title>
        <authorList>
            <person name="Klenk H.-P."/>
        </authorList>
    </citation>
    <scope>NUCLEOTIDE SEQUENCE</scope>
    <source>
        <strain evidence="3">DSM 45356</strain>
    </source>
</reference>
<dbReference type="GO" id="GO:0016491">
    <property type="term" value="F:oxidoreductase activity"/>
    <property type="evidence" value="ECO:0007669"/>
    <property type="project" value="UniProtKB-KW"/>
</dbReference>
<dbReference type="InterPro" id="IPR011032">
    <property type="entry name" value="GroES-like_sf"/>
</dbReference>
<dbReference type="InterPro" id="IPR002364">
    <property type="entry name" value="Quin_OxRdtase/zeta-crystal_CS"/>
</dbReference>
<dbReference type="Gene3D" id="3.90.180.10">
    <property type="entry name" value="Medium-chain alcohol dehydrogenases, catalytic domain"/>
    <property type="match status" value="1"/>
</dbReference>
<dbReference type="InterPro" id="IPR013154">
    <property type="entry name" value="ADH-like_N"/>
</dbReference>
<keyword evidence="1" id="KW-0560">Oxidoreductase</keyword>
<dbReference type="SUPFAM" id="SSF50129">
    <property type="entry name" value="GroES-like"/>
    <property type="match status" value="1"/>
</dbReference>
<evidence type="ECO:0000259" key="2">
    <source>
        <dbReference type="SMART" id="SM00829"/>
    </source>
</evidence>
<feature type="domain" description="Enoyl reductase (ER)" evidence="2">
    <location>
        <begin position="10"/>
        <end position="318"/>
    </location>
</feature>
<dbReference type="InterPro" id="IPR020843">
    <property type="entry name" value="ER"/>
</dbReference>
<dbReference type="AlphaFoldDB" id="A0A8J7KJR1"/>
<protein>
    <submittedName>
        <fullName evidence="3">NADPH:quinone reductase-like Zn-dependent oxidoreductase</fullName>
    </submittedName>
</protein>
<dbReference type="Gene3D" id="3.40.50.720">
    <property type="entry name" value="NAD(P)-binding Rossmann-like Domain"/>
    <property type="match status" value="1"/>
</dbReference>
<dbReference type="PANTHER" id="PTHR11695">
    <property type="entry name" value="ALCOHOL DEHYDROGENASE RELATED"/>
    <property type="match status" value="1"/>
</dbReference>
<evidence type="ECO:0000256" key="1">
    <source>
        <dbReference type="ARBA" id="ARBA00023002"/>
    </source>
</evidence>
<name>A0A8J7KJR1_9ACTN</name>
<dbReference type="Proteomes" id="UP000622552">
    <property type="component" value="Unassembled WGS sequence"/>
</dbReference>
<dbReference type="InterPro" id="IPR050700">
    <property type="entry name" value="YIM1/Zinc_Alcohol_DH_Fams"/>
</dbReference>
<dbReference type="PROSITE" id="PS01162">
    <property type="entry name" value="QOR_ZETA_CRYSTAL"/>
    <property type="match status" value="1"/>
</dbReference>